<dbReference type="AlphaFoldDB" id="A0A7K1UL81"/>
<evidence type="ECO:0000256" key="2">
    <source>
        <dbReference type="ARBA" id="ARBA00022448"/>
    </source>
</evidence>
<feature type="transmembrane region" description="Helical" evidence="7">
    <location>
        <begin position="257"/>
        <end position="283"/>
    </location>
</feature>
<keyword evidence="6 7" id="KW-0472">Membrane</keyword>
<keyword evidence="5 7" id="KW-1133">Transmembrane helix</keyword>
<dbReference type="Pfam" id="PF00528">
    <property type="entry name" value="BPD_transp_1"/>
    <property type="match status" value="1"/>
</dbReference>
<dbReference type="GO" id="GO:0055085">
    <property type="term" value="P:transmembrane transport"/>
    <property type="evidence" value="ECO:0007669"/>
    <property type="project" value="InterPro"/>
</dbReference>
<feature type="transmembrane region" description="Helical" evidence="7">
    <location>
        <begin position="157"/>
        <end position="173"/>
    </location>
</feature>
<dbReference type="InterPro" id="IPR035906">
    <property type="entry name" value="MetI-like_sf"/>
</dbReference>
<sequence>MTNPQLIAAQGLKTPEYQSKAARRLPVPPTVALSIIFLVLLAAATLRPTLFTDRSPISNQLDQSLQPPSAEHFFGTDRLGRDIFTRIIYGAEQSLTVGLFSTAIAVVIGAGIALLAVLGGRYADEVLMRFVDVLLAFPTILMALLVVAIAGGGTTNIIIALAIATVPTYARLVRSKALEVRRSAYVEAATVLGVPRWKIAVQTVVPNSIGPLLVIATIGVGTTIVDAAALSFLGFGAPEPAPEWGAMLSQGQNDLALGWWVGVFPGLFITLTVIAVTVLGRWLQKKFEGRDS</sequence>
<evidence type="ECO:0000256" key="7">
    <source>
        <dbReference type="RuleBase" id="RU363032"/>
    </source>
</evidence>
<comment type="caution">
    <text evidence="9">The sequence shown here is derived from an EMBL/GenBank/DDBJ whole genome shotgun (WGS) entry which is preliminary data.</text>
</comment>
<dbReference type="PANTHER" id="PTHR43386:SF25">
    <property type="entry name" value="PEPTIDE ABC TRANSPORTER PERMEASE PROTEIN"/>
    <property type="match status" value="1"/>
</dbReference>
<dbReference type="EMBL" id="WRPM01000095">
    <property type="protein sequence ID" value="MVT27230.1"/>
    <property type="molecule type" value="Genomic_DNA"/>
</dbReference>
<feature type="transmembrane region" description="Helical" evidence="7">
    <location>
        <begin position="130"/>
        <end position="151"/>
    </location>
</feature>
<evidence type="ECO:0000256" key="3">
    <source>
        <dbReference type="ARBA" id="ARBA00022475"/>
    </source>
</evidence>
<dbReference type="OrthoDB" id="9812701at2"/>
<dbReference type="GO" id="GO:0005886">
    <property type="term" value="C:plasma membrane"/>
    <property type="evidence" value="ECO:0007669"/>
    <property type="project" value="UniProtKB-SubCell"/>
</dbReference>
<dbReference type="Gene3D" id="1.10.3720.10">
    <property type="entry name" value="MetI-like"/>
    <property type="match status" value="1"/>
</dbReference>
<comment type="similarity">
    <text evidence="7">Belongs to the binding-protein-dependent transport system permease family.</text>
</comment>
<feature type="transmembrane region" description="Helical" evidence="7">
    <location>
        <begin position="27"/>
        <end position="46"/>
    </location>
</feature>
<dbReference type="RefSeq" id="WP_157324979.1">
    <property type="nucleotide sequence ID" value="NZ_BMFX01000002.1"/>
</dbReference>
<keyword evidence="10" id="KW-1185">Reference proteome</keyword>
<gene>
    <name evidence="9" type="ORF">GNZ21_12860</name>
</gene>
<dbReference type="PANTHER" id="PTHR43386">
    <property type="entry name" value="OLIGOPEPTIDE TRANSPORT SYSTEM PERMEASE PROTEIN APPC"/>
    <property type="match status" value="1"/>
</dbReference>
<feature type="domain" description="ABC transmembrane type-1" evidence="8">
    <location>
        <begin position="91"/>
        <end position="280"/>
    </location>
</feature>
<dbReference type="PROSITE" id="PS50928">
    <property type="entry name" value="ABC_TM1"/>
    <property type="match status" value="1"/>
</dbReference>
<evidence type="ECO:0000256" key="4">
    <source>
        <dbReference type="ARBA" id="ARBA00022692"/>
    </source>
</evidence>
<keyword evidence="2 7" id="KW-0813">Transport</keyword>
<evidence type="ECO:0000256" key="1">
    <source>
        <dbReference type="ARBA" id="ARBA00004651"/>
    </source>
</evidence>
<accession>A0A7K1UL81</accession>
<dbReference type="Proteomes" id="UP000460157">
    <property type="component" value="Unassembled WGS sequence"/>
</dbReference>
<proteinExistence type="inferred from homology"/>
<name>A0A7K1UL81_9MICC</name>
<evidence type="ECO:0000256" key="5">
    <source>
        <dbReference type="ARBA" id="ARBA00022989"/>
    </source>
</evidence>
<evidence type="ECO:0000313" key="9">
    <source>
        <dbReference type="EMBL" id="MVT27230.1"/>
    </source>
</evidence>
<evidence type="ECO:0000256" key="6">
    <source>
        <dbReference type="ARBA" id="ARBA00023136"/>
    </source>
</evidence>
<dbReference type="InterPro" id="IPR000515">
    <property type="entry name" value="MetI-like"/>
</dbReference>
<organism evidence="9 10">
    <name type="scientific">Nesterenkonia alkaliphila</name>
    <dbReference type="NCBI Taxonomy" id="1463631"/>
    <lineage>
        <taxon>Bacteria</taxon>
        <taxon>Bacillati</taxon>
        <taxon>Actinomycetota</taxon>
        <taxon>Actinomycetes</taxon>
        <taxon>Micrococcales</taxon>
        <taxon>Micrococcaceae</taxon>
        <taxon>Nesterenkonia</taxon>
    </lineage>
</organism>
<comment type="subcellular location">
    <subcellularLocation>
        <location evidence="1 7">Cell membrane</location>
        <topology evidence="1 7">Multi-pass membrane protein</topology>
    </subcellularLocation>
</comment>
<keyword evidence="3" id="KW-1003">Cell membrane</keyword>
<evidence type="ECO:0000313" key="10">
    <source>
        <dbReference type="Proteomes" id="UP000460157"/>
    </source>
</evidence>
<dbReference type="CDD" id="cd06261">
    <property type="entry name" value="TM_PBP2"/>
    <property type="match status" value="1"/>
</dbReference>
<reference evidence="9 10" key="1">
    <citation type="submission" date="2019-12" db="EMBL/GenBank/DDBJ databases">
        <title>Nesterenkonia muleiensis sp. nov., a novel actinobacterium isolated from sap of Populus euphratica.</title>
        <authorList>
            <person name="Wang R."/>
        </authorList>
    </citation>
    <scope>NUCLEOTIDE SEQUENCE [LARGE SCALE GENOMIC DNA]</scope>
    <source>
        <strain evidence="9 10">F10</strain>
    </source>
</reference>
<keyword evidence="4 7" id="KW-0812">Transmembrane</keyword>
<dbReference type="SUPFAM" id="SSF161098">
    <property type="entry name" value="MetI-like"/>
    <property type="match status" value="1"/>
</dbReference>
<protein>
    <submittedName>
        <fullName evidence="9">ABC transporter permease subunit</fullName>
    </submittedName>
</protein>
<evidence type="ECO:0000259" key="8">
    <source>
        <dbReference type="PROSITE" id="PS50928"/>
    </source>
</evidence>
<feature type="transmembrane region" description="Helical" evidence="7">
    <location>
        <begin position="212"/>
        <end position="237"/>
    </location>
</feature>
<feature type="transmembrane region" description="Helical" evidence="7">
    <location>
        <begin position="99"/>
        <end position="118"/>
    </location>
</feature>
<dbReference type="InterPro" id="IPR050366">
    <property type="entry name" value="BP-dependent_transpt_permease"/>
</dbReference>